<dbReference type="Pfam" id="PF00005">
    <property type="entry name" value="ABC_tran"/>
    <property type="match status" value="1"/>
</dbReference>
<proteinExistence type="inferred from homology"/>
<dbReference type="GO" id="GO:0022857">
    <property type="term" value="F:transmembrane transporter activity"/>
    <property type="evidence" value="ECO:0007669"/>
    <property type="project" value="TreeGrafter"/>
</dbReference>
<keyword evidence="2" id="KW-1003">Cell membrane</keyword>
<dbReference type="Gene3D" id="3.40.50.300">
    <property type="entry name" value="P-loop containing nucleotide triphosphate hydrolases"/>
    <property type="match status" value="1"/>
</dbReference>
<keyword evidence="1" id="KW-0813">Transport</keyword>
<evidence type="ECO:0000256" key="3">
    <source>
        <dbReference type="ARBA" id="ARBA00022741"/>
    </source>
</evidence>
<dbReference type="InterPro" id="IPR015854">
    <property type="entry name" value="ABC_transpr_LolD-like"/>
</dbReference>
<dbReference type="eggNOG" id="COG1136">
    <property type="taxonomic scope" value="Bacteria"/>
</dbReference>
<dbReference type="AlphaFoldDB" id="Q1QPN1"/>
<keyword evidence="2" id="KW-0997">Cell inner membrane</keyword>
<evidence type="ECO:0000256" key="7">
    <source>
        <dbReference type="ARBA" id="ARBA00038388"/>
    </source>
</evidence>
<dbReference type="EMBL" id="CP000319">
    <property type="protein sequence ID" value="ABE61816.1"/>
    <property type="molecule type" value="Genomic_DNA"/>
</dbReference>
<gene>
    <name evidence="9" type="ordered locus">Nham_0964</name>
</gene>
<dbReference type="GO" id="GO:0016887">
    <property type="term" value="F:ATP hydrolysis activity"/>
    <property type="evidence" value="ECO:0007669"/>
    <property type="project" value="InterPro"/>
</dbReference>
<dbReference type="SMART" id="SM00382">
    <property type="entry name" value="AAA"/>
    <property type="match status" value="1"/>
</dbReference>
<evidence type="ECO:0000313" key="9">
    <source>
        <dbReference type="EMBL" id="ABE61816.1"/>
    </source>
</evidence>
<protein>
    <submittedName>
        <fullName evidence="9">ABC transporter related protein</fullName>
    </submittedName>
</protein>
<dbReference type="CDD" id="cd03255">
    <property type="entry name" value="ABC_MJ0796_LolCDE_FtsE"/>
    <property type="match status" value="1"/>
</dbReference>
<keyword evidence="5" id="KW-1278">Translocase</keyword>
<dbReference type="InterPro" id="IPR017911">
    <property type="entry name" value="MacB-like_ATP-bd"/>
</dbReference>
<dbReference type="GO" id="GO:0005886">
    <property type="term" value="C:plasma membrane"/>
    <property type="evidence" value="ECO:0007669"/>
    <property type="project" value="TreeGrafter"/>
</dbReference>
<evidence type="ECO:0000313" key="10">
    <source>
        <dbReference type="Proteomes" id="UP000001953"/>
    </source>
</evidence>
<sequence length="241" mass="26095">MAMNATYPSVVHCRGLTKAFGVGSTATYALQGVDLDVRVGEILMIMGPSGCGKTTLLSVVSTLLDLDAGTCEVLGRDLARMNQIERSRFRCATMGFVFQRFNLLPGVSILDNVTVPLLIGGHSRKDAESRAVRILDELGLRDRTSASPNELSGGQQQRVAIARALVHNPKLIVCDEPTSALDQNTGQVVMETLRDRARQTDRAVIVVTHDTRIVNYADRIVRMEDGVIIGCNGAIEAEMPS</sequence>
<evidence type="ECO:0000259" key="8">
    <source>
        <dbReference type="PROSITE" id="PS50893"/>
    </source>
</evidence>
<evidence type="ECO:0000256" key="5">
    <source>
        <dbReference type="ARBA" id="ARBA00022967"/>
    </source>
</evidence>
<organism evidence="9 10">
    <name type="scientific">Nitrobacter hamburgensis (strain DSM 10229 / NCIMB 13809 / X14)</name>
    <dbReference type="NCBI Taxonomy" id="323097"/>
    <lineage>
        <taxon>Bacteria</taxon>
        <taxon>Pseudomonadati</taxon>
        <taxon>Pseudomonadota</taxon>
        <taxon>Alphaproteobacteria</taxon>
        <taxon>Hyphomicrobiales</taxon>
        <taxon>Nitrobacteraceae</taxon>
        <taxon>Nitrobacter</taxon>
    </lineage>
</organism>
<dbReference type="HOGENOM" id="CLU_000604_1_22_5"/>
<keyword evidence="4" id="KW-0067">ATP-binding</keyword>
<dbReference type="PROSITE" id="PS00211">
    <property type="entry name" value="ABC_TRANSPORTER_1"/>
    <property type="match status" value="1"/>
</dbReference>
<evidence type="ECO:0000256" key="2">
    <source>
        <dbReference type="ARBA" id="ARBA00022519"/>
    </source>
</evidence>
<comment type="similarity">
    <text evidence="7">Belongs to the ABC transporter superfamily. Macrolide exporter (TC 3.A.1.122) family.</text>
</comment>
<keyword evidence="2" id="KW-0472">Membrane</keyword>
<evidence type="ECO:0000256" key="1">
    <source>
        <dbReference type="ARBA" id="ARBA00022448"/>
    </source>
</evidence>
<dbReference type="PANTHER" id="PTHR24220">
    <property type="entry name" value="IMPORT ATP-BINDING PROTEIN"/>
    <property type="match status" value="1"/>
</dbReference>
<dbReference type="FunFam" id="3.40.50.300:FF:000032">
    <property type="entry name" value="Export ABC transporter ATP-binding protein"/>
    <property type="match status" value="1"/>
</dbReference>
<dbReference type="STRING" id="323097.Nham_0964"/>
<reference evidence="9 10" key="1">
    <citation type="submission" date="2006-03" db="EMBL/GenBank/DDBJ databases">
        <title>Complete sequence of chromosome of Nitrobacter hamburgensis X14.</title>
        <authorList>
            <consortium name="US DOE Joint Genome Institute"/>
            <person name="Copeland A."/>
            <person name="Lucas S."/>
            <person name="Lapidus A."/>
            <person name="Barry K."/>
            <person name="Detter J.C."/>
            <person name="Glavina del Rio T."/>
            <person name="Hammon N."/>
            <person name="Israni S."/>
            <person name="Dalin E."/>
            <person name="Tice H."/>
            <person name="Pitluck S."/>
            <person name="Chain P."/>
            <person name="Malfatti S."/>
            <person name="Shin M."/>
            <person name="Vergez L."/>
            <person name="Schmutz J."/>
            <person name="Larimer F."/>
            <person name="Land M."/>
            <person name="Hauser L."/>
            <person name="Kyrpides N."/>
            <person name="Ivanova N."/>
            <person name="Ward B."/>
            <person name="Arp D."/>
            <person name="Klotz M."/>
            <person name="Stein L."/>
            <person name="O'Mullan G."/>
            <person name="Starkenburg S."/>
            <person name="Sayavedra L."/>
            <person name="Poret-Peterson A.T."/>
            <person name="Gentry M.E."/>
            <person name="Bruce D."/>
            <person name="Richardson P."/>
        </authorList>
    </citation>
    <scope>NUCLEOTIDE SEQUENCE [LARGE SCALE GENOMIC DNA]</scope>
    <source>
        <strain evidence="10">DSM 10229 / NCIMB 13809 / X14</strain>
    </source>
</reference>
<dbReference type="InterPro" id="IPR003439">
    <property type="entry name" value="ABC_transporter-like_ATP-bd"/>
</dbReference>
<dbReference type="InterPro" id="IPR027417">
    <property type="entry name" value="P-loop_NTPase"/>
</dbReference>
<keyword evidence="10" id="KW-1185">Reference proteome</keyword>
<keyword evidence="3" id="KW-0547">Nucleotide-binding</keyword>
<dbReference type="PROSITE" id="PS50893">
    <property type="entry name" value="ABC_TRANSPORTER_2"/>
    <property type="match status" value="1"/>
</dbReference>
<comment type="function">
    <text evidence="6">Involved in beta-(1--&gt;2)glucan export. Transmembrane domains (TMD) form a pore in the inner membrane and the ATP-binding domain (NBD) is responsible for energy generation.</text>
</comment>
<accession>Q1QPN1</accession>
<dbReference type="GO" id="GO:0005524">
    <property type="term" value="F:ATP binding"/>
    <property type="evidence" value="ECO:0007669"/>
    <property type="project" value="UniProtKB-KW"/>
</dbReference>
<name>Q1QPN1_NITHX</name>
<dbReference type="KEGG" id="nha:Nham_0964"/>
<dbReference type="Proteomes" id="UP000001953">
    <property type="component" value="Chromosome"/>
</dbReference>
<dbReference type="InterPro" id="IPR003593">
    <property type="entry name" value="AAA+_ATPase"/>
</dbReference>
<dbReference type="GO" id="GO:0098796">
    <property type="term" value="C:membrane protein complex"/>
    <property type="evidence" value="ECO:0007669"/>
    <property type="project" value="UniProtKB-ARBA"/>
</dbReference>
<dbReference type="InterPro" id="IPR017871">
    <property type="entry name" value="ABC_transporter-like_CS"/>
</dbReference>
<dbReference type="SUPFAM" id="SSF52540">
    <property type="entry name" value="P-loop containing nucleoside triphosphate hydrolases"/>
    <property type="match status" value="1"/>
</dbReference>
<evidence type="ECO:0000256" key="6">
    <source>
        <dbReference type="ARBA" id="ARBA00024722"/>
    </source>
</evidence>
<feature type="domain" description="ABC transporter" evidence="8">
    <location>
        <begin position="11"/>
        <end position="239"/>
    </location>
</feature>
<evidence type="ECO:0000256" key="4">
    <source>
        <dbReference type="ARBA" id="ARBA00022840"/>
    </source>
</evidence>